<dbReference type="EMBL" id="KZ502537">
    <property type="protein sequence ID" value="PKU77081.1"/>
    <property type="molecule type" value="Genomic_DNA"/>
</dbReference>
<name>A0A2I0WN60_9ASPA</name>
<sequence length="67" mass="7796">MWSTLGPRLEWRQREPCAERAVGMESGLERVEKSNVVQEIQESSNQDDRWQEGYKKSKQNVLVLFAG</sequence>
<protein>
    <submittedName>
        <fullName evidence="1">Uncharacterized protein</fullName>
    </submittedName>
</protein>
<evidence type="ECO:0000313" key="2">
    <source>
        <dbReference type="Proteomes" id="UP000233837"/>
    </source>
</evidence>
<proteinExistence type="predicted"/>
<evidence type="ECO:0000313" key="1">
    <source>
        <dbReference type="EMBL" id="PKU77081.1"/>
    </source>
</evidence>
<dbReference type="Proteomes" id="UP000233837">
    <property type="component" value="Unassembled WGS sequence"/>
</dbReference>
<reference evidence="1 2" key="2">
    <citation type="journal article" date="2017" name="Nature">
        <title>The Apostasia genome and the evolution of orchids.</title>
        <authorList>
            <person name="Zhang G.Q."/>
            <person name="Liu K.W."/>
            <person name="Li Z."/>
            <person name="Lohaus R."/>
            <person name="Hsiao Y.Y."/>
            <person name="Niu S.C."/>
            <person name="Wang J.Y."/>
            <person name="Lin Y.C."/>
            <person name="Xu Q."/>
            <person name="Chen L.J."/>
            <person name="Yoshida K."/>
            <person name="Fujiwara S."/>
            <person name="Wang Z.W."/>
            <person name="Zhang Y.Q."/>
            <person name="Mitsuda N."/>
            <person name="Wang M."/>
            <person name="Liu G.H."/>
            <person name="Pecoraro L."/>
            <person name="Huang H.X."/>
            <person name="Xiao X.J."/>
            <person name="Lin M."/>
            <person name="Wu X.Y."/>
            <person name="Wu W.L."/>
            <person name="Chen Y.Y."/>
            <person name="Chang S.B."/>
            <person name="Sakamoto S."/>
            <person name="Ohme-Takagi M."/>
            <person name="Yagi M."/>
            <person name="Zeng S.J."/>
            <person name="Shen C.Y."/>
            <person name="Yeh C.M."/>
            <person name="Luo Y.B."/>
            <person name="Tsai W.C."/>
            <person name="Van de Peer Y."/>
            <person name="Liu Z.J."/>
        </authorList>
    </citation>
    <scope>NUCLEOTIDE SEQUENCE [LARGE SCALE GENOMIC DNA]</scope>
    <source>
        <tissue evidence="1">The whole plant</tissue>
    </source>
</reference>
<dbReference type="AlphaFoldDB" id="A0A2I0WN60"/>
<accession>A0A2I0WN60</accession>
<reference evidence="1 2" key="1">
    <citation type="journal article" date="2016" name="Sci. Rep.">
        <title>The Dendrobium catenatum Lindl. genome sequence provides insights into polysaccharide synthase, floral development and adaptive evolution.</title>
        <authorList>
            <person name="Zhang G.Q."/>
            <person name="Xu Q."/>
            <person name="Bian C."/>
            <person name="Tsai W.C."/>
            <person name="Yeh C.M."/>
            <person name="Liu K.W."/>
            <person name="Yoshida K."/>
            <person name="Zhang L.S."/>
            <person name="Chang S.B."/>
            <person name="Chen F."/>
            <person name="Shi Y."/>
            <person name="Su Y.Y."/>
            <person name="Zhang Y.Q."/>
            <person name="Chen L.J."/>
            <person name="Yin Y."/>
            <person name="Lin M."/>
            <person name="Huang H."/>
            <person name="Deng H."/>
            <person name="Wang Z.W."/>
            <person name="Zhu S.L."/>
            <person name="Zhao X."/>
            <person name="Deng C."/>
            <person name="Niu S.C."/>
            <person name="Huang J."/>
            <person name="Wang M."/>
            <person name="Liu G.H."/>
            <person name="Yang H.J."/>
            <person name="Xiao X.J."/>
            <person name="Hsiao Y.Y."/>
            <person name="Wu W.L."/>
            <person name="Chen Y.Y."/>
            <person name="Mitsuda N."/>
            <person name="Ohme-Takagi M."/>
            <person name="Luo Y.B."/>
            <person name="Van de Peer Y."/>
            <person name="Liu Z.J."/>
        </authorList>
    </citation>
    <scope>NUCLEOTIDE SEQUENCE [LARGE SCALE GENOMIC DNA]</scope>
    <source>
        <tissue evidence="1">The whole plant</tissue>
    </source>
</reference>
<organism evidence="1 2">
    <name type="scientific">Dendrobium catenatum</name>
    <dbReference type="NCBI Taxonomy" id="906689"/>
    <lineage>
        <taxon>Eukaryota</taxon>
        <taxon>Viridiplantae</taxon>
        <taxon>Streptophyta</taxon>
        <taxon>Embryophyta</taxon>
        <taxon>Tracheophyta</taxon>
        <taxon>Spermatophyta</taxon>
        <taxon>Magnoliopsida</taxon>
        <taxon>Liliopsida</taxon>
        <taxon>Asparagales</taxon>
        <taxon>Orchidaceae</taxon>
        <taxon>Epidendroideae</taxon>
        <taxon>Malaxideae</taxon>
        <taxon>Dendrobiinae</taxon>
        <taxon>Dendrobium</taxon>
    </lineage>
</organism>
<keyword evidence="2" id="KW-1185">Reference proteome</keyword>
<gene>
    <name evidence="1" type="ORF">MA16_Dca001687</name>
</gene>